<dbReference type="RefSeq" id="WP_068748141.1">
    <property type="nucleotide sequence ID" value="NZ_LOHZ01000025.1"/>
</dbReference>
<dbReference type="Gene3D" id="3.40.50.150">
    <property type="entry name" value="Vaccinia Virus protein VP39"/>
    <property type="match status" value="1"/>
</dbReference>
<dbReference type="PATRIC" id="fig|520767.4.peg.1105"/>
<evidence type="ECO:0000256" key="1">
    <source>
        <dbReference type="ARBA" id="ARBA00022603"/>
    </source>
</evidence>
<dbReference type="Proteomes" id="UP000075737">
    <property type="component" value="Unassembled WGS sequence"/>
</dbReference>
<dbReference type="EMBL" id="LOHZ01000025">
    <property type="protein sequence ID" value="KYO66761.1"/>
    <property type="molecule type" value="Genomic_DNA"/>
</dbReference>
<dbReference type="InterPro" id="IPR004398">
    <property type="entry name" value="RNA_MeTrfase_RsmD"/>
</dbReference>
<gene>
    <name evidence="3" type="primary">rsmD</name>
    <name evidence="3" type="ORF">ATZ99_10060</name>
</gene>
<keyword evidence="4" id="KW-1185">Reference proteome</keyword>
<reference evidence="3 4" key="1">
    <citation type="submission" date="2015-12" db="EMBL/GenBank/DDBJ databases">
        <title>Draft genome of Thermovenabulum gondwanense isolated from a red thermophilic microbial mat colonisisng an outflow channel of a bore well.</title>
        <authorList>
            <person name="Patel B.K."/>
        </authorList>
    </citation>
    <scope>NUCLEOTIDE SEQUENCE [LARGE SCALE GENOMIC DNA]</scope>
    <source>
        <strain evidence="3 4">R270</strain>
    </source>
</reference>
<dbReference type="GO" id="GO:0003676">
    <property type="term" value="F:nucleic acid binding"/>
    <property type="evidence" value="ECO:0007669"/>
    <property type="project" value="InterPro"/>
</dbReference>
<keyword evidence="1 3" id="KW-0489">Methyltransferase</keyword>
<dbReference type="NCBIfam" id="TIGR00095">
    <property type="entry name" value="16S rRNA (guanine(966)-N(2))-methyltransferase RsmD"/>
    <property type="match status" value="1"/>
</dbReference>
<dbReference type="PANTHER" id="PTHR43542">
    <property type="entry name" value="METHYLTRANSFERASE"/>
    <property type="match status" value="1"/>
</dbReference>
<dbReference type="GO" id="GO:0052913">
    <property type="term" value="F:16S rRNA (guanine(966)-N(2))-methyltransferase activity"/>
    <property type="evidence" value="ECO:0007669"/>
    <property type="project" value="UniProtKB-EC"/>
</dbReference>
<dbReference type="EC" id="2.1.1.171" evidence="3"/>
<comment type="caution">
    <text evidence="3">The sequence shown here is derived from an EMBL/GenBank/DDBJ whole genome shotgun (WGS) entry which is preliminary data.</text>
</comment>
<proteinExistence type="predicted"/>
<dbReference type="CDD" id="cd02440">
    <property type="entry name" value="AdoMet_MTases"/>
    <property type="match status" value="1"/>
</dbReference>
<dbReference type="AlphaFoldDB" id="A0A162MN53"/>
<sequence>MRIIGGTLRGRKLKSLKGLKTRPTSEMVREALFNILGEKVINSIFLDAYAGTGAVGIEAISRGAKKVYFIEKDKEACRVIRENIKTLGVEEQAVIIRGKIPEIFYSFTEKDDFDIIFLDPPYGDFNIDCINALKEEGFIKTNTLVILQCSFNEKINLTEEFTVIKEKKYGITKLVFFRRN</sequence>
<dbReference type="STRING" id="520767.ATZ99_10060"/>
<protein>
    <submittedName>
        <fullName evidence="3">Ribosomal RNA small subunit methyltransferase D</fullName>
        <ecNumber evidence="3">2.1.1.171</ecNumber>
    </submittedName>
</protein>
<dbReference type="PIRSF" id="PIRSF004553">
    <property type="entry name" value="CHP00095"/>
    <property type="match status" value="1"/>
</dbReference>
<dbReference type="InterPro" id="IPR029063">
    <property type="entry name" value="SAM-dependent_MTases_sf"/>
</dbReference>
<evidence type="ECO:0000313" key="3">
    <source>
        <dbReference type="EMBL" id="KYO66761.1"/>
    </source>
</evidence>
<evidence type="ECO:0000313" key="4">
    <source>
        <dbReference type="Proteomes" id="UP000075737"/>
    </source>
</evidence>
<dbReference type="Pfam" id="PF03602">
    <property type="entry name" value="Cons_hypoth95"/>
    <property type="match status" value="1"/>
</dbReference>
<accession>A0A162MN53</accession>
<dbReference type="SUPFAM" id="SSF53335">
    <property type="entry name" value="S-adenosyl-L-methionine-dependent methyltransferases"/>
    <property type="match status" value="1"/>
</dbReference>
<dbReference type="PROSITE" id="PS00092">
    <property type="entry name" value="N6_MTASE"/>
    <property type="match status" value="1"/>
</dbReference>
<dbReference type="OrthoDB" id="9803017at2"/>
<keyword evidence="2 3" id="KW-0808">Transferase</keyword>
<evidence type="ECO:0000256" key="2">
    <source>
        <dbReference type="ARBA" id="ARBA00022679"/>
    </source>
</evidence>
<organism evidence="3 4">
    <name type="scientific">Thermovenabulum gondwanense</name>
    <dbReference type="NCBI Taxonomy" id="520767"/>
    <lineage>
        <taxon>Bacteria</taxon>
        <taxon>Bacillati</taxon>
        <taxon>Bacillota</taxon>
        <taxon>Clostridia</taxon>
        <taxon>Thermosediminibacterales</taxon>
        <taxon>Thermosediminibacteraceae</taxon>
        <taxon>Thermovenabulum</taxon>
    </lineage>
</organism>
<dbReference type="PANTHER" id="PTHR43542:SF1">
    <property type="entry name" value="METHYLTRANSFERASE"/>
    <property type="match status" value="1"/>
</dbReference>
<dbReference type="InterPro" id="IPR002052">
    <property type="entry name" value="DNA_methylase_N6_adenine_CS"/>
</dbReference>
<name>A0A162MN53_9FIRM</name>